<sequence>MEVLQQKRFDKIRENAASILYCTEQKINQLKECDISEVEQQITMNKESFTQILANFSEKNVPAAARLTDKLLEKENDEIMRLYLIHNRQILAMNFEGVEVAREFAEKEYKVAKEMYKSLKKDEDVVYVPLFEACMGAWSVCRWDEDFKQAEDYLLEGKAIAENDGNRDRQQLAQMLYLGWKRLQNSQDIELEKISIVAGQTYDLKDVDYTKHQFLGNFYASYCELGLSKEHFQQTESIDESLKKSGFLNMIYNLEGRSYEVQNHCIVMLSQAFEKGNLWDLTKVYSQLAMAYWNFIVFGELNYMRQALVFLIVQHSLAKKLKWKTYQRLALINIGHIFNALGLLNEAESILTEALSACRQVSDKTTESMVIGALGTTYRKLGLYDKAICYHTQRLQHCQNVNHLRGISTYLSELALDFWTANDLDQVEIKLKQAIMYQELMRSKLGQEDVSRVANFDFNQRGSYNFMQSVLVKHGKIKSALAVSELARGRALANLIMRNVKESESGTESWLYDDSKICSTQLGDSLMEEILKDFYLTADEMDSTILVYTMAPELNQNGLLEPWLYIWVVKSKDYLQPGEDRVAFRRVSCSNVLIPNKTSEKDDPLSKLSRSFGQMTLKEELLNKDHDEAHGAPINSSLSSKRSENCSKSVIEKSTLYQILCDLELVQAVNRTFPDVSEEEEQKKRGQENSKINKMERITISEEEKSKVKETLQYYYHMCIGEIADVLPQPRSECDIPRLIIIPHSNLFSIPFSLLLSPEEKYLVEDYIISYSPSLKILRLLQSRLNILRNKQGSAELKVTAFGNPKMAPKHELKELEHGEAELQMVQQIFGTNHCTVVNQNAATKEEFINSLQACNILHVVSHATVEDPYKEGFGDDRGDYSVQGCLVMAPSDITPDGLVHSRDLQNLDCICQLIVLSCCMTALGKPSGDGVLGLYRSLLAGGATGVLGTLWKIRDDTTPLLMEKFYKYFVEDEDAPKAMRLAMISFMKEGFYSKEWGAFVFVGVSGFKTQIQST</sequence>
<dbReference type="GeneID" id="106461154"/>
<dbReference type="Pfam" id="PF13424">
    <property type="entry name" value="TPR_12"/>
    <property type="match status" value="1"/>
</dbReference>
<reference evidence="3" key="1">
    <citation type="submission" date="2025-08" db="UniProtKB">
        <authorList>
            <consortium name="RefSeq"/>
        </authorList>
    </citation>
    <scope>IDENTIFICATION</scope>
    <source>
        <tissue evidence="3">Muscle</tissue>
    </source>
</reference>
<name>A0ABM1SJC3_LIMPO</name>
<keyword evidence="2" id="KW-1185">Reference proteome</keyword>
<dbReference type="PANTHER" id="PTHR10098">
    <property type="entry name" value="RAPSYN-RELATED"/>
    <property type="match status" value="1"/>
</dbReference>
<accession>A0ABM1SJC3</accession>
<gene>
    <name evidence="3" type="primary">LOC106461154</name>
</gene>
<dbReference type="InterPro" id="IPR019734">
    <property type="entry name" value="TPR_rpt"/>
</dbReference>
<proteinExistence type="predicted"/>
<dbReference type="Pfam" id="PF12770">
    <property type="entry name" value="CHAT"/>
    <property type="match status" value="1"/>
</dbReference>
<dbReference type="SMART" id="SM00028">
    <property type="entry name" value="TPR"/>
    <property type="match status" value="3"/>
</dbReference>
<dbReference type="PANTHER" id="PTHR10098:SF108">
    <property type="entry name" value="TETRATRICOPEPTIDE REPEAT PROTEIN 28"/>
    <property type="match status" value="1"/>
</dbReference>
<dbReference type="Gene3D" id="1.25.40.10">
    <property type="entry name" value="Tetratricopeptide repeat domain"/>
    <property type="match status" value="1"/>
</dbReference>
<protein>
    <submittedName>
        <fullName evidence="3">Tetratricopeptide repeat protein 28-like isoform X1</fullName>
    </submittedName>
</protein>
<evidence type="ECO:0000259" key="1">
    <source>
        <dbReference type="Pfam" id="PF12770"/>
    </source>
</evidence>
<dbReference type="Proteomes" id="UP000694941">
    <property type="component" value="Unplaced"/>
</dbReference>
<dbReference type="RefSeq" id="XP_022243729.1">
    <property type="nucleotide sequence ID" value="XM_022388021.1"/>
</dbReference>
<feature type="domain" description="CHAT" evidence="1">
    <location>
        <begin position="722"/>
        <end position="1004"/>
    </location>
</feature>
<evidence type="ECO:0000313" key="3">
    <source>
        <dbReference type="RefSeq" id="XP_022243729.1"/>
    </source>
</evidence>
<dbReference type="SUPFAM" id="SSF48452">
    <property type="entry name" value="TPR-like"/>
    <property type="match status" value="1"/>
</dbReference>
<evidence type="ECO:0000313" key="2">
    <source>
        <dbReference type="Proteomes" id="UP000694941"/>
    </source>
</evidence>
<organism evidence="2 3">
    <name type="scientific">Limulus polyphemus</name>
    <name type="common">Atlantic horseshoe crab</name>
    <dbReference type="NCBI Taxonomy" id="6850"/>
    <lineage>
        <taxon>Eukaryota</taxon>
        <taxon>Metazoa</taxon>
        <taxon>Ecdysozoa</taxon>
        <taxon>Arthropoda</taxon>
        <taxon>Chelicerata</taxon>
        <taxon>Merostomata</taxon>
        <taxon>Xiphosura</taxon>
        <taxon>Limulidae</taxon>
        <taxon>Limulus</taxon>
    </lineage>
</organism>
<dbReference type="InterPro" id="IPR024983">
    <property type="entry name" value="CHAT_dom"/>
</dbReference>
<dbReference type="InterPro" id="IPR011990">
    <property type="entry name" value="TPR-like_helical_dom_sf"/>
</dbReference>